<comment type="similarity">
    <text evidence="1">Belongs to the helicase family. RecQ subfamily.</text>
</comment>
<dbReference type="InterPro" id="IPR001650">
    <property type="entry name" value="Helicase_C-like"/>
</dbReference>
<keyword evidence="10" id="KW-0378">Hydrolase</keyword>
<evidence type="ECO:0000256" key="3">
    <source>
        <dbReference type="ARBA" id="ARBA00022840"/>
    </source>
</evidence>
<evidence type="ECO:0000259" key="8">
    <source>
        <dbReference type="PROSITE" id="PS51192"/>
    </source>
</evidence>
<keyword evidence="3" id="KW-0067">ATP-binding</keyword>
<evidence type="ECO:0000256" key="1">
    <source>
        <dbReference type="ARBA" id="ARBA00005446"/>
    </source>
</evidence>
<dbReference type="Pfam" id="PF00270">
    <property type="entry name" value="DEAD"/>
    <property type="match status" value="1"/>
</dbReference>
<dbReference type="Proteomes" id="UP000054007">
    <property type="component" value="Unassembled WGS sequence"/>
</dbReference>
<dbReference type="AlphaFoldDB" id="A0A0D7BIQ4"/>
<dbReference type="GO" id="GO:0009378">
    <property type="term" value="F:four-way junction helicase activity"/>
    <property type="evidence" value="ECO:0007669"/>
    <property type="project" value="TreeGrafter"/>
</dbReference>
<evidence type="ECO:0000256" key="6">
    <source>
        <dbReference type="ARBA" id="ARBA00034617"/>
    </source>
</evidence>
<evidence type="ECO:0000313" key="11">
    <source>
        <dbReference type="Proteomes" id="UP000054007"/>
    </source>
</evidence>
<dbReference type="GO" id="GO:0005694">
    <property type="term" value="C:chromosome"/>
    <property type="evidence" value="ECO:0007669"/>
    <property type="project" value="TreeGrafter"/>
</dbReference>
<sequence>MANVPCTGESTIELPVSPNARREWSYNEMRELGIKTMGKRACLAQMKVAQALYCKRKDVVAVAPTGFGKTLAFFLALFMAVEDGLSEGVTIVTPLNALGEQNTAALKAMGVTAIAINGSTKSEETYKDVGRGKYRVVVISPELAAEKAFLSIIEDPAYQARQLYIVVDEAHCVSRWGRTFREDYLSVGNLRDFMPNTIPFCVVSATLAPPILRDVIALLGLRHNKLEKIILSNDRSNIALLVRPMAHSMSSYKDLAFLLPHPDDPIQPVKKFLVFVDSREVAEDIVDFFDRRLPPEHVGKILYYHASMTDAWRRDACEGLRSGRIWGLIVTDAFGMGMDLPDIEFIVQWSIPSDIDTLWQRFGRAARDFALSAIALLLVEKGELDLARTTAAIAASVRSKSKSK</sequence>
<dbReference type="SMART" id="SM00490">
    <property type="entry name" value="HELICc"/>
    <property type="match status" value="1"/>
</dbReference>
<reference evidence="10 11" key="1">
    <citation type="journal article" date="2015" name="Fungal Genet. Biol.">
        <title>Evolution of novel wood decay mechanisms in Agaricales revealed by the genome sequences of Fistulina hepatica and Cylindrobasidium torrendii.</title>
        <authorList>
            <person name="Floudas D."/>
            <person name="Held B.W."/>
            <person name="Riley R."/>
            <person name="Nagy L.G."/>
            <person name="Koehler G."/>
            <person name="Ransdell A.S."/>
            <person name="Younus H."/>
            <person name="Chow J."/>
            <person name="Chiniquy J."/>
            <person name="Lipzen A."/>
            <person name="Tritt A."/>
            <person name="Sun H."/>
            <person name="Haridas S."/>
            <person name="LaButti K."/>
            <person name="Ohm R.A."/>
            <person name="Kues U."/>
            <person name="Blanchette R.A."/>
            <person name="Grigoriev I.V."/>
            <person name="Minto R.E."/>
            <person name="Hibbett D.S."/>
        </authorList>
    </citation>
    <scope>NUCLEOTIDE SEQUENCE [LARGE SCALE GENOMIC DNA]</scope>
    <source>
        <strain evidence="10 11">FP15055 ss-10</strain>
    </source>
</reference>
<dbReference type="Pfam" id="PF00271">
    <property type="entry name" value="Helicase_C"/>
    <property type="match status" value="1"/>
</dbReference>
<dbReference type="SUPFAM" id="SSF52540">
    <property type="entry name" value="P-loop containing nucleoside triphosphate hydrolases"/>
    <property type="match status" value="1"/>
</dbReference>
<evidence type="ECO:0000313" key="10">
    <source>
        <dbReference type="EMBL" id="KIY69959.1"/>
    </source>
</evidence>
<evidence type="ECO:0000256" key="2">
    <source>
        <dbReference type="ARBA" id="ARBA00022741"/>
    </source>
</evidence>
<dbReference type="GO" id="GO:0005524">
    <property type="term" value="F:ATP binding"/>
    <property type="evidence" value="ECO:0007669"/>
    <property type="project" value="UniProtKB-KW"/>
</dbReference>
<dbReference type="Gene3D" id="3.40.50.300">
    <property type="entry name" value="P-loop containing nucleotide triphosphate hydrolases"/>
    <property type="match status" value="2"/>
</dbReference>
<feature type="non-terminal residue" evidence="10">
    <location>
        <position position="404"/>
    </location>
</feature>
<dbReference type="GO" id="GO:0016787">
    <property type="term" value="F:hydrolase activity"/>
    <property type="evidence" value="ECO:0007669"/>
    <property type="project" value="UniProtKB-KW"/>
</dbReference>
<keyword evidence="11" id="KW-1185">Reference proteome</keyword>
<dbReference type="PANTHER" id="PTHR13710:SF105">
    <property type="entry name" value="ATP-DEPENDENT DNA HELICASE Q1"/>
    <property type="match status" value="1"/>
</dbReference>
<evidence type="ECO:0000256" key="5">
    <source>
        <dbReference type="ARBA" id="ARBA00023235"/>
    </source>
</evidence>
<name>A0A0D7BIQ4_9AGAR</name>
<keyword evidence="5" id="KW-0413">Isomerase</keyword>
<gene>
    <name evidence="10" type="ORF">CYLTODRAFT_477260</name>
</gene>
<dbReference type="OrthoDB" id="10261556at2759"/>
<evidence type="ECO:0000259" key="9">
    <source>
        <dbReference type="PROSITE" id="PS51194"/>
    </source>
</evidence>
<accession>A0A0D7BIQ4</accession>
<feature type="domain" description="Helicase C-terminal" evidence="9">
    <location>
        <begin position="261"/>
        <end position="404"/>
    </location>
</feature>
<dbReference type="PROSITE" id="PS51194">
    <property type="entry name" value="HELICASE_CTER"/>
    <property type="match status" value="1"/>
</dbReference>
<dbReference type="GO" id="GO:0003677">
    <property type="term" value="F:DNA binding"/>
    <property type="evidence" value="ECO:0007669"/>
    <property type="project" value="UniProtKB-KW"/>
</dbReference>
<keyword evidence="4" id="KW-0238">DNA-binding</keyword>
<dbReference type="EMBL" id="KN880476">
    <property type="protein sequence ID" value="KIY69959.1"/>
    <property type="molecule type" value="Genomic_DNA"/>
</dbReference>
<dbReference type="STRING" id="1314674.A0A0D7BIQ4"/>
<protein>
    <recommendedName>
        <fullName evidence="7">DNA 3'-5' helicase</fullName>
        <ecNumber evidence="7">5.6.2.4</ecNumber>
    </recommendedName>
</protein>
<keyword evidence="2" id="KW-0547">Nucleotide-binding</keyword>
<dbReference type="PROSITE" id="PS51192">
    <property type="entry name" value="HELICASE_ATP_BIND_1"/>
    <property type="match status" value="1"/>
</dbReference>
<dbReference type="InterPro" id="IPR014001">
    <property type="entry name" value="Helicase_ATP-bd"/>
</dbReference>
<comment type="catalytic activity">
    <reaction evidence="6">
        <text>Couples ATP hydrolysis with the unwinding of duplex DNA by translocating in the 3'-5' direction.</text>
        <dbReference type="EC" id="5.6.2.4"/>
    </reaction>
</comment>
<feature type="domain" description="Helicase ATP-binding" evidence="8">
    <location>
        <begin position="50"/>
        <end position="225"/>
    </location>
</feature>
<dbReference type="GO" id="GO:0043138">
    <property type="term" value="F:3'-5' DNA helicase activity"/>
    <property type="evidence" value="ECO:0007669"/>
    <property type="project" value="UniProtKB-EC"/>
</dbReference>
<dbReference type="GO" id="GO:0000724">
    <property type="term" value="P:double-strand break repair via homologous recombination"/>
    <property type="evidence" value="ECO:0007669"/>
    <property type="project" value="TreeGrafter"/>
</dbReference>
<evidence type="ECO:0000256" key="7">
    <source>
        <dbReference type="ARBA" id="ARBA00034808"/>
    </source>
</evidence>
<evidence type="ECO:0000256" key="4">
    <source>
        <dbReference type="ARBA" id="ARBA00023125"/>
    </source>
</evidence>
<organism evidence="10 11">
    <name type="scientific">Cylindrobasidium torrendii FP15055 ss-10</name>
    <dbReference type="NCBI Taxonomy" id="1314674"/>
    <lineage>
        <taxon>Eukaryota</taxon>
        <taxon>Fungi</taxon>
        <taxon>Dikarya</taxon>
        <taxon>Basidiomycota</taxon>
        <taxon>Agaricomycotina</taxon>
        <taxon>Agaricomycetes</taxon>
        <taxon>Agaricomycetidae</taxon>
        <taxon>Agaricales</taxon>
        <taxon>Marasmiineae</taxon>
        <taxon>Physalacriaceae</taxon>
        <taxon>Cylindrobasidium</taxon>
    </lineage>
</organism>
<dbReference type="InterPro" id="IPR011545">
    <property type="entry name" value="DEAD/DEAH_box_helicase_dom"/>
</dbReference>
<dbReference type="InterPro" id="IPR027417">
    <property type="entry name" value="P-loop_NTPase"/>
</dbReference>
<dbReference type="GO" id="GO:0005737">
    <property type="term" value="C:cytoplasm"/>
    <property type="evidence" value="ECO:0007669"/>
    <property type="project" value="TreeGrafter"/>
</dbReference>
<proteinExistence type="inferred from homology"/>
<dbReference type="PANTHER" id="PTHR13710">
    <property type="entry name" value="DNA HELICASE RECQ FAMILY MEMBER"/>
    <property type="match status" value="1"/>
</dbReference>
<dbReference type="EC" id="5.6.2.4" evidence="7"/>
<dbReference type="SMART" id="SM00487">
    <property type="entry name" value="DEXDc"/>
    <property type="match status" value="1"/>
</dbReference>